<dbReference type="PANTHER" id="PTHR43477">
    <property type="entry name" value="DIHYDROANTICAPSIN 7-DEHYDROGENASE"/>
    <property type="match status" value="1"/>
</dbReference>
<evidence type="ECO:0000313" key="4">
    <source>
        <dbReference type="Proteomes" id="UP000434052"/>
    </source>
</evidence>
<proteinExistence type="inferred from homology"/>
<evidence type="ECO:0000256" key="1">
    <source>
        <dbReference type="ARBA" id="ARBA00006484"/>
    </source>
</evidence>
<evidence type="ECO:0000313" key="3">
    <source>
        <dbReference type="EMBL" id="TVM33327.1"/>
    </source>
</evidence>
<gene>
    <name evidence="3" type="ORF">DQK91_11695</name>
</gene>
<dbReference type="PANTHER" id="PTHR43477:SF1">
    <property type="entry name" value="DIHYDROANTICAPSIN 7-DEHYDROGENASE"/>
    <property type="match status" value="1"/>
</dbReference>
<reference evidence="3 4" key="1">
    <citation type="submission" date="2018-06" db="EMBL/GenBank/DDBJ databases">
        <title>Complete genome of Desulfovibrio marinus P48SEP.</title>
        <authorList>
            <person name="Crispim J.S."/>
            <person name="Vidigal P.M.P."/>
            <person name="Silva L.C.F."/>
            <person name="Araujo L.C."/>
            <person name="Laguardia C.N."/>
            <person name="Dias R.S."/>
            <person name="Sousa M.P."/>
            <person name="Paula S.O."/>
            <person name="Silva C."/>
        </authorList>
    </citation>
    <scope>NUCLEOTIDE SEQUENCE [LARGE SCALE GENOMIC DNA]</scope>
    <source>
        <strain evidence="3 4">P48SEP</strain>
    </source>
</reference>
<dbReference type="Proteomes" id="UP000434052">
    <property type="component" value="Unassembled WGS sequence"/>
</dbReference>
<dbReference type="AlphaFoldDB" id="A0A6P1ZFP7"/>
<dbReference type="NCBIfam" id="NF005754">
    <property type="entry name" value="PRK07578.1"/>
    <property type="match status" value="1"/>
</dbReference>
<dbReference type="InterPro" id="IPR036291">
    <property type="entry name" value="NAD(P)-bd_dom_sf"/>
</dbReference>
<evidence type="ECO:0000256" key="2">
    <source>
        <dbReference type="ARBA" id="ARBA00023002"/>
    </source>
</evidence>
<protein>
    <submittedName>
        <fullName evidence="3">Short chain dehydrogenase</fullName>
    </submittedName>
</protein>
<name>A0A6P1ZFP7_9BACT</name>
<dbReference type="OrthoDB" id="9787486at2"/>
<dbReference type="Gene3D" id="3.40.50.720">
    <property type="entry name" value="NAD(P)-binding Rossmann-like Domain"/>
    <property type="match status" value="1"/>
</dbReference>
<dbReference type="EMBL" id="QMIF01000007">
    <property type="protein sequence ID" value="TVM33327.1"/>
    <property type="molecule type" value="Genomic_DNA"/>
</dbReference>
<comment type="similarity">
    <text evidence="1">Belongs to the short-chain dehydrogenases/reductases (SDR) family.</text>
</comment>
<organism evidence="3 4">
    <name type="scientific">Oceanidesulfovibrio marinus</name>
    <dbReference type="NCBI Taxonomy" id="370038"/>
    <lineage>
        <taxon>Bacteria</taxon>
        <taxon>Pseudomonadati</taxon>
        <taxon>Thermodesulfobacteriota</taxon>
        <taxon>Desulfovibrionia</taxon>
        <taxon>Desulfovibrionales</taxon>
        <taxon>Desulfovibrionaceae</taxon>
        <taxon>Oceanidesulfovibrio</taxon>
    </lineage>
</organism>
<sequence>MAQRVIVIGGTGLIGSNIVAAMQDRYDVVPVSRKSTPPMDMTDPASIETFFDNTDPFDHVVIAAGDAAFAPLDKLGHEQLMVGVRSKLLGQLDAALTALRRLSDKGSITLTSGVLADKPIPGTAGVAFVNGAVNSFVRAAALEMTGGRRINAVSPGWIKETMERMGMDSSGGMTAKDVAQMYLQSVTGDANGAVIQPAD</sequence>
<dbReference type="GO" id="GO:0016491">
    <property type="term" value="F:oxidoreductase activity"/>
    <property type="evidence" value="ECO:0007669"/>
    <property type="project" value="UniProtKB-KW"/>
</dbReference>
<dbReference type="CDD" id="cd11731">
    <property type="entry name" value="Lin1944_like_SDR_c"/>
    <property type="match status" value="1"/>
</dbReference>
<accession>A0A6P1ZFP7</accession>
<dbReference type="SUPFAM" id="SSF51735">
    <property type="entry name" value="NAD(P)-binding Rossmann-fold domains"/>
    <property type="match status" value="1"/>
</dbReference>
<dbReference type="Pfam" id="PF13561">
    <property type="entry name" value="adh_short_C2"/>
    <property type="match status" value="1"/>
</dbReference>
<dbReference type="InterPro" id="IPR051122">
    <property type="entry name" value="SDR_DHRS6-like"/>
</dbReference>
<dbReference type="PRINTS" id="PR00081">
    <property type="entry name" value="GDHRDH"/>
</dbReference>
<comment type="caution">
    <text evidence="3">The sequence shown here is derived from an EMBL/GenBank/DDBJ whole genome shotgun (WGS) entry which is preliminary data.</text>
</comment>
<dbReference type="InterPro" id="IPR002347">
    <property type="entry name" value="SDR_fam"/>
</dbReference>
<dbReference type="RefSeq" id="WP_144305549.1">
    <property type="nucleotide sequence ID" value="NZ_QMIF01000007.1"/>
</dbReference>
<keyword evidence="2" id="KW-0560">Oxidoreductase</keyword>